<organism evidence="1 2">
    <name type="scientific">Neisseria macacae ATCC 33926</name>
    <dbReference type="NCBI Taxonomy" id="997348"/>
    <lineage>
        <taxon>Bacteria</taxon>
        <taxon>Pseudomonadati</taxon>
        <taxon>Pseudomonadota</taxon>
        <taxon>Betaproteobacteria</taxon>
        <taxon>Neisseriales</taxon>
        <taxon>Neisseriaceae</taxon>
        <taxon>Neisseria</taxon>
    </lineage>
</organism>
<comment type="caution">
    <text evidence="1">The sequence shown here is derived from an EMBL/GenBank/DDBJ whole genome shotgun (WGS) entry which is preliminary data.</text>
</comment>
<dbReference type="Proteomes" id="UP000004982">
    <property type="component" value="Unassembled WGS sequence"/>
</dbReference>
<gene>
    <name evidence="1" type="ORF">HMPREF9418_2843</name>
</gene>
<sequence length="56" mass="6318">MTLFSIRNLPIAVIPTPAYARTGYGRNPFLKFRNCFSNQGFSSFTMDSRLRGNDGI</sequence>
<protein>
    <submittedName>
        <fullName evidence="1">Uncharacterized protein</fullName>
    </submittedName>
</protein>
<dbReference type="EMBL" id="AFQE01000140">
    <property type="protein sequence ID" value="EGQ74399.1"/>
    <property type="molecule type" value="Genomic_DNA"/>
</dbReference>
<evidence type="ECO:0000313" key="1">
    <source>
        <dbReference type="EMBL" id="EGQ74399.1"/>
    </source>
</evidence>
<name>A0AA36XK53_9NEIS</name>
<accession>A0AA36XK53</accession>
<dbReference type="AlphaFoldDB" id="A0AA36XK53"/>
<reference evidence="1 2" key="1">
    <citation type="submission" date="2011-05" db="EMBL/GenBank/DDBJ databases">
        <authorList>
            <person name="Muzny D."/>
            <person name="Qin X."/>
            <person name="Deng J."/>
            <person name="Jiang H."/>
            <person name="Liu Y."/>
            <person name="Qu J."/>
            <person name="Song X.-Z."/>
            <person name="Zhang L."/>
            <person name="Thornton R."/>
            <person name="Coyle M."/>
            <person name="Francisco L."/>
            <person name="Jackson L."/>
            <person name="Javaid M."/>
            <person name="Korchina V."/>
            <person name="Kovar C."/>
            <person name="Mata R."/>
            <person name="Mathew T."/>
            <person name="Ngo R."/>
            <person name="Nguyen L."/>
            <person name="Nguyen N."/>
            <person name="Okwuonu G."/>
            <person name="Ongeri F."/>
            <person name="Pham C."/>
            <person name="Simmons D."/>
            <person name="Wilczek-Boney K."/>
            <person name="Hale W."/>
            <person name="Jakkamsetti A."/>
            <person name="Pham P."/>
            <person name="Ruth R."/>
            <person name="San Lucas F."/>
            <person name="Warren J."/>
            <person name="Zhang J."/>
            <person name="Zhao Z."/>
            <person name="Zhou C."/>
            <person name="Zhu D."/>
            <person name="Lee S."/>
            <person name="Bess C."/>
            <person name="Blankenburg K."/>
            <person name="Forbes L."/>
            <person name="Fu Q."/>
            <person name="Gubbala S."/>
            <person name="Hirani K."/>
            <person name="Jayaseelan J.C."/>
            <person name="Lara F."/>
            <person name="Munidasa M."/>
            <person name="Palculict T."/>
            <person name="Patil S."/>
            <person name="Pu L.-L."/>
            <person name="Saada N."/>
            <person name="Tang L."/>
            <person name="Weissenberger G."/>
            <person name="Zhu Y."/>
            <person name="Hemphill L."/>
            <person name="Shang Y."/>
            <person name="Youmans B."/>
            <person name="Ayvaz T."/>
            <person name="Ross M."/>
            <person name="Santibanez J."/>
            <person name="Aqrawi P."/>
            <person name="Gross S."/>
            <person name="Joshi V."/>
            <person name="Fowler G."/>
            <person name="Nazareth L."/>
            <person name="Reid J."/>
            <person name="Worley K."/>
            <person name="Petrosino J."/>
            <person name="Highlander S."/>
            <person name="Gibbs R."/>
        </authorList>
    </citation>
    <scope>NUCLEOTIDE SEQUENCE [LARGE SCALE GENOMIC DNA]</scope>
    <source>
        <strain evidence="1 2">ATCC 33926</strain>
    </source>
</reference>
<proteinExistence type="predicted"/>
<evidence type="ECO:0000313" key="2">
    <source>
        <dbReference type="Proteomes" id="UP000004982"/>
    </source>
</evidence>